<evidence type="ECO:0000313" key="2">
    <source>
        <dbReference type="Proteomes" id="UP001055811"/>
    </source>
</evidence>
<comment type="caution">
    <text evidence="1">The sequence shown here is derived from an EMBL/GenBank/DDBJ whole genome shotgun (WGS) entry which is preliminary data.</text>
</comment>
<keyword evidence="2" id="KW-1185">Reference proteome</keyword>
<sequence>MGIDANRFGELLMSSGVLLNDDIWWVTFHSGYDFGYLLKLLTRKELPKSQTGFFDLIKIYFPIICDIKHLMRFCNSLHGGLNKLTGILEIERIGVCHQAGSDSLLTSHAFMKLKESYFNGNTEKYAGVLYGLGVEDGDKFWSSKEDKGPQEASSLDMPIWSDGNIDFYSNQGCAISCYQIKVFMYFLNYGFGKLRIRNFKVLYITEFKSFSYLYNEEHFITSLKNDVIIVENLPQKLKGARKRKEFPTFKPKKSASPDYYIKELLPELKKSKVIRLVIMDGGCLKSENLALGKQWKRMFASFVLMVDIFFVIGDECGIALKVIILLVLTVMKFSSNLRVVGIVGFPSEFDLLEAPWRKLEPIPLSRAF</sequence>
<dbReference type="EMBL" id="CM042011">
    <property type="protein sequence ID" value="KAI3767042.1"/>
    <property type="molecule type" value="Genomic_DNA"/>
</dbReference>
<name>A0ACB9F7F2_CICIN</name>
<proteinExistence type="predicted"/>
<accession>A0ACB9F7F2</accession>
<organism evidence="1 2">
    <name type="scientific">Cichorium intybus</name>
    <name type="common">Chicory</name>
    <dbReference type="NCBI Taxonomy" id="13427"/>
    <lineage>
        <taxon>Eukaryota</taxon>
        <taxon>Viridiplantae</taxon>
        <taxon>Streptophyta</taxon>
        <taxon>Embryophyta</taxon>
        <taxon>Tracheophyta</taxon>
        <taxon>Spermatophyta</taxon>
        <taxon>Magnoliopsida</taxon>
        <taxon>eudicotyledons</taxon>
        <taxon>Gunneridae</taxon>
        <taxon>Pentapetalae</taxon>
        <taxon>asterids</taxon>
        <taxon>campanulids</taxon>
        <taxon>Asterales</taxon>
        <taxon>Asteraceae</taxon>
        <taxon>Cichorioideae</taxon>
        <taxon>Cichorieae</taxon>
        <taxon>Cichoriinae</taxon>
        <taxon>Cichorium</taxon>
    </lineage>
</organism>
<reference evidence="2" key="1">
    <citation type="journal article" date="2022" name="Mol. Ecol. Resour.">
        <title>The genomes of chicory, endive, great burdock and yacon provide insights into Asteraceae palaeo-polyploidization history and plant inulin production.</title>
        <authorList>
            <person name="Fan W."/>
            <person name="Wang S."/>
            <person name="Wang H."/>
            <person name="Wang A."/>
            <person name="Jiang F."/>
            <person name="Liu H."/>
            <person name="Zhao H."/>
            <person name="Xu D."/>
            <person name="Zhang Y."/>
        </authorList>
    </citation>
    <scope>NUCLEOTIDE SEQUENCE [LARGE SCALE GENOMIC DNA]</scope>
    <source>
        <strain evidence="2">cv. Punajuju</strain>
    </source>
</reference>
<dbReference type="Proteomes" id="UP001055811">
    <property type="component" value="Linkage Group LG03"/>
</dbReference>
<gene>
    <name evidence="1" type="ORF">L2E82_17123</name>
</gene>
<reference evidence="1 2" key="2">
    <citation type="journal article" date="2022" name="Mol. Ecol. Resour.">
        <title>The genomes of chicory, endive, great burdock and yacon provide insights into Asteraceae paleo-polyploidization history and plant inulin production.</title>
        <authorList>
            <person name="Fan W."/>
            <person name="Wang S."/>
            <person name="Wang H."/>
            <person name="Wang A."/>
            <person name="Jiang F."/>
            <person name="Liu H."/>
            <person name="Zhao H."/>
            <person name="Xu D."/>
            <person name="Zhang Y."/>
        </authorList>
    </citation>
    <scope>NUCLEOTIDE SEQUENCE [LARGE SCALE GENOMIC DNA]</scope>
    <source>
        <strain evidence="2">cv. Punajuju</strain>
        <tissue evidence="1">Leaves</tissue>
    </source>
</reference>
<evidence type="ECO:0000313" key="1">
    <source>
        <dbReference type="EMBL" id="KAI3767042.1"/>
    </source>
</evidence>
<protein>
    <submittedName>
        <fullName evidence="1">Uncharacterized protein</fullName>
    </submittedName>
</protein>